<accession>A0ABV2WZA7</accession>
<dbReference type="EMBL" id="JBEYBF010000034">
    <property type="protein sequence ID" value="MEU1956186.1"/>
    <property type="molecule type" value="Genomic_DNA"/>
</dbReference>
<dbReference type="Pfam" id="PF14042">
    <property type="entry name" value="DUF4247"/>
    <property type="match status" value="1"/>
</dbReference>
<sequence length="141" mass="15061">MSRKSWLFAVCCVILATVLAGCGSDDDDDLGVRSYIGSHYTRAPKLDEANNGTAYTSGKSPTATADDITKGVRQLDRRTTGATTYLQYRDDIIAISPNGTGAKVLVDDYRTGHRRHHSAVSVFGWPSDNTGFRGGGSGDGK</sequence>
<dbReference type="GeneID" id="96244222"/>
<protein>
    <submittedName>
        <fullName evidence="2">DUF4247 domain-containing protein</fullName>
    </submittedName>
</protein>
<keyword evidence="1" id="KW-0732">Signal</keyword>
<feature type="chain" id="PRO_5045768576" evidence="1">
    <location>
        <begin position="21"/>
        <end position="141"/>
    </location>
</feature>
<evidence type="ECO:0000313" key="3">
    <source>
        <dbReference type="Proteomes" id="UP001550628"/>
    </source>
</evidence>
<dbReference type="InterPro" id="IPR025341">
    <property type="entry name" value="DUF4247"/>
</dbReference>
<reference evidence="2 3" key="1">
    <citation type="submission" date="2024-06" db="EMBL/GenBank/DDBJ databases">
        <title>The Natural Products Discovery Center: Release of the First 8490 Sequenced Strains for Exploring Actinobacteria Biosynthetic Diversity.</title>
        <authorList>
            <person name="Kalkreuter E."/>
            <person name="Kautsar S.A."/>
            <person name="Yang D."/>
            <person name="Bader C.D."/>
            <person name="Teijaro C.N."/>
            <person name="Fluegel L."/>
            <person name="Davis C.M."/>
            <person name="Simpson J.R."/>
            <person name="Lauterbach L."/>
            <person name="Steele A.D."/>
            <person name="Gui C."/>
            <person name="Meng S."/>
            <person name="Li G."/>
            <person name="Viehrig K."/>
            <person name="Ye F."/>
            <person name="Su P."/>
            <person name="Kiefer A.F."/>
            <person name="Nichols A."/>
            <person name="Cepeda A.J."/>
            <person name="Yan W."/>
            <person name="Fan B."/>
            <person name="Jiang Y."/>
            <person name="Adhikari A."/>
            <person name="Zheng C.-J."/>
            <person name="Schuster L."/>
            <person name="Cowan T.M."/>
            <person name="Smanski M.J."/>
            <person name="Chevrette M.G."/>
            <person name="De Carvalho L.P.S."/>
            <person name="Shen B."/>
        </authorList>
    </citation>
    <scope>NUCLEOTIDE SEQUENCE [LARGE SCALE GENOMIC DNA]</scope>
    <source>
        <strain evidence="2 3">NPDC019708</strain>
    </source>
</reference>
<dbReference type="PROSITE" id="PS51257">
    <property type="entry name" value="PROKAR_LIPOPROTEIN"/>
    <property type="match status" value="1"/>
</dbReference>
<name>A0ABV2WZA7_9NOCA</name>
<feature type="signal peptide" evidence="1">
    <location>
        <begin position="1"/>
        <end position="20"/>
    </location>
</feature>
<proteinExistence type="predicted"/>
<organism evidence="2 3">
    <name type="scientific">Nocardia rhamnosiphila</name>
    <dbReference type="NCBI Taxonomy" id="426716"/>
    <lineage>
        <taxon>Bacteria</taxon>
        <taxon>Bacillati</taxon>
        <taxon>Actinomycetota</taxon>
        <taxon>Actinomycetes</taxon>
        <taxon>Mycobacteriales</taxon>
        <taxon>Nocardiaceae</taxon>
        <taxon>Nocardia</taxon>
    </lineage>
</organism>
<evidence type="ECO:0000256" key="1">
    <source>
        <dbReference type="SAM" id="SignalP"/>
    </source>
</evidence>
<gene>
    <name evidence="2" type="ORF">ABZ510_30605</name>
</gene>
<dbReference type="Proteomes" id="UP001550628">
    <property type="component" value="Unassembled WGS sequence"/>
</dbReference>
<comment type="caution">
    <text evidence="2">The sequence shown here is derived from an EMBL/GenBank/DDBJ whole genome shotgun (WGS) entry which is preliminary data.</text>
</comment>
<keyword evidence="3" id="KW-1185">Reference proteome</keyword>
<dbReference type="RefSeq" id="WP_162183807.1">
    <property type="nucleotide sequence ID" value="NZ_JBEYBD010000005.1"/>
</dbReference>
<evidence type="ECO:0000313" key="2">
    <source>
        <dbReference type="EMBL" id="MEU1956186.1"/>
    </source>
</evidence>